<keyword evidence="7" id="KW-0805">Transcription regulation</keyword>
<evidence type="ECO:0000256" key="4">
    <source>
        <dbReference type="ARBA" id="ARBA00022737"/>
    </source>
</evidence>
<dbReference type="GO" id="GO:0000977">
    <property type="term" value="F:RNA polymerase II transcription regulatory region sequence-specific DNA binding"/>
    <property type="evidence" value="ECO:0007669"/>
    <property type="project" value="TreeGrafter"/>
</dbReference>
<keyword evidence="8" id="KW-0238">DNA-binding</keyword>
<dbReference type="PANTHER" id="PTHR24381:SF390">
    <property type="entry name" value="ZINC FINGER PROTEIN 37 HOMOLOG"/>
    <property type="match status" value="1"/>
</dbReference>
<evidence type="ECO:0000256" key="5">
    <source>
        <dbReference type="ARBA" id="ARBA00022771"/>
    </source>
</evidence>
<dbReference type="FunFam" id="3.30.160.60:FF:000056">
    <property type="entry name" value="Zinc finger and SCAN domain-containing 20"/>
    <property type="match status" value="1"/>
</dbReference>
<keyword evidence="9" id="KW-0804">Transcription</keyword>
<dbReference type="FunFam" id="3.30.160.60:FF:000065">
    <property type="entry name" value="B-cell CLL/lymphoma 6, member B"/>
    <property type="match status" value="1"/>
</dbReference>
<evidence type="ECO:0000256" key="10">
    <source>
        <dbReference type="ARBA" id="ARBA00023242"/>
    </source>
</evidence>
<dbReference type="SMART" id="SM00355">
    <property type="entry name" value="ZnF_C2H2"/>
    <property type="match status" value="3"/>
</dbReference>
<dbReference type="InterPro" id="IPR036236">
    <property type="entry name" value="Znf_C2H2_sf"/>
</dbReference>
<sequence>MQGYDLTAPVSLIPMMNYFILISPGPHRKYRGYSQNLTGGPRREECKCTLKIWDSFVCPICGEAFTHGGSLNRHLRTHGVERPYKCMACGEGFCSMSKLYRHERIHMVEKPYHCEICGKSFAVKSTLTRHQIVWRYEVDFYGRKPNIWFCCGPSLCQDPFSALLLLSQELSSHAHLPHLQKICPLLWSLAVRYRWCQYPSTCRRQTQQRMRGGQ</sequence>
<dbReference type="PROSITE" id="PS50157">
    <property type="entry name" value="ZINC_FINGER_C2H2_2"/>
    <property type="match status" value="3"/>
</dbReference>
<evidence type="ECO:0000256" key="3">
    <source>
        <dbReference type="ARBA" id="ARBA00022723"/>
    </source>
</evidence>
<dbReference type="GO" id="GO:0000981">
    <property type="term" value="F:DNA-binding transcription factor activity, RNA polymerase II-specific"/>
    <property type="evidence" value="ECO:0007669"/>
    <property type="project" value="TreeGrafter"/>
</dbReference>
<reference evidence="13" key="2">
    <citation type="submission" date="2025-09" db="UniProtKB">
        <authorList>
            <consortium name="Ensembl"/>
        </authorList>
    </citation>
    <scope>IDENTIFICATION</scope>
</reference>
<name>A0A8C6VC21_NAJNA</name>
<feature type="domain" description="C2H2-type" evidence="12">
    <location>
        <begin position="84"/>
        <end position="111"/>
    </location>
</feature>
<comment type="similarity">
    <text evidence="2">Belongs to the krueppel C2H2-type zinc-finger protein family.</text>
</comment>
<dbReference type="Ensembl" id="ENSNNAT00000003504.1">
    <property type="protein sequence ID" value="ENSNNAP00000003343.1"/>
    <property type="gene ID" value="ENSNNAG00000002285.1"/>
</dbReference>
<dbReference type="GO" id="GO:0005634">
    <property type="term" value="C:nucleus"/>
    <property type="evidence" value="ECO:0007669"/>
    <property type="project" value="UniProtKB-SubCell"/>
</dbReference>
<reference evidence="13" key="1">
    <citation type="submission" date="2025-08" db="UniProtKB">
        <authorList>
            <consortium name="Ensembl"/>
        </authorList>
    </citation>
    <scope>IDENTIFICATION</scope>
</reference>
<keyword evidence="10" id="KW-0539">Nucleus</keyword>
<dbReference type="PROSITE" id="PS00028">
    <property type="entry name" value="ZINC_FINGER_C2H2_1"/>
    <property type="match status" value="2"/>
</dbReference>
<dbReference type="AlphaFoldDB" id="A0A8C6VC21"/>
<evidence type="ECO:0000256" key="6">
    <source>
        <dbReference type="ARBA" id="ARBA00022833"/>
    </source>
</evidence>
<dbReference type="Pfam" id="PF00096">
    <property type="entry name" value="zf-C2H2"/>
    <property type="match status" value="3"/>
</dbReference>
<dbReference type="GO" id="GO:0008270">
    <property type="term" value="F:zinc ion binding"/>
    <property type="evidence" value="ECO:0007669"/>
    <property type="project" value="UniProtKB-KW"/>
</dbReference>
<keyword evidence="14" id="KW-1185">Reference proteome</keyword>
<comment type="subcellular location">
    <subcellularLocation>
        <location evidence="1">Nucleus</location>
    </subcellularLocation>
</comment>
<evidence type="ECO:0000256" key="1">
    <source>
        <dbReference type="ARBA" id="ARBA00004123"/>
    </source>
</evidence>
<dbReference type="InterPro" id="IPR013087">
    <property type="entry name" value="Znf_C2H2_type"/>
</dbReference>
<keyword evidence="3" id="KW-0479">Metal-binding</keyword>
<proteinExistence type="inferred from homology"/>
<dbReference type="GeneTree" id="ENSGT01150000286953"/>
<dbReference type="Gene3D" id="3.30.160.60">
    <property type="entry name" value="Classic Zinc Finger"/>
    <property type="match status" value="3"/>
</dbReference>
<protein>
    <recommendedName>
        <fullName evidence="12">C2H2-type domain-containing protein</fullName>
    </recommendedName>
</protein>
<feature type="domain" description="C2H2-type" evidence="12">
    <location>
        <begin position="56"/>
        <end position="83"/>
    </location>
</feature>
<evidence type="ECO:0000256" key="11">
    <source>
        <dbReference type="PROSITE-ProRule" id="PRU00042"/>
    </source>
</evidence>
<organism evidence="13 14">
    <name type="scientific">Naja naja</name>
    <name type="common">Indian cobra</name>
    <dbReference type="NCBI Taxonomy" id="35670"/>
    <lineage>
        <taxon>Eukaryota</taxon>
        <taxon>Metazoa</taxon>
        <taxon>Chordata</taxon>
        <taxon>Craniata</taxon>
        <taxon>Vertebrata</taxon>
        <taxon>Euteleostomi</taxon>
        <taxon>Lepidosauria</taxon>
        <taxon>Squamata</taxon>
        <taxon>Bifurcata</taxon>
        <taxon>Unidentata</taxon>
        <taxon>Episquamata</taxon>
        <taxon>Toxicofera</taxon>
        <taxon>Serpentes</taxon>
        <taxon>Colubroidea</taxon>
        <taxon>Elapidae</taxon>
        <taxon>Elapinae</taxon>
        <taxon>Naja</taxon>
    </lineage>
</organism>
<evidence type="ECO:0000256" key="7">
    <source>
        <dbReference type="ARBA" id="ARBA00023015"/>
    </source>
</evidence>
<evidence type="ECO:0000259" key="12">
    <source>
        <dbReference type="PROSITE" id="PS50157"/>
    </source>
</evidence>
<dbReference type="Proteomes" id="UP000694559">
    <property type="component" value="Unplaced"/>
</dbReference>
<evidence type="ECO:0000313" key="13">
    <source>
        <dbReference type="Ensembl" id="ENSNNAP00000003343.1"/>
    </source>
</evidence>
<keyword evidence="6" id="KW-0862">Zinc</keyword>
<evidence type="ECO:0000256" key="2">
    <source>
        <dbReference type="ARBA" id="ARBA00006991"/>
    </source>
</evidence>
<evidence type="ECO:0000256" key="9">
    <source>
        <dbReference type="ARBA" id="ARBA00023163"/>
    </source>
</evidence>
<feature type="domain" description="C2H2-type" evidence="12">
    <location>
        <begin position="112"/>
        <end position="145"/>
    </location>
</feature>
<evidence type="ECO:0000256" key="8">
    <source>
        <dbReference type="ARBA" id="ARBA00023125"/>
    </source>
</evidence>
<dbReference type="PANTHER" id="PTHR24381">
    <property type="entry name" value="ZINC FINGER PROTEIN"/>
    <property type="match status" value="1"/>
</dbReference>
<accession>A0A8C6VC21</accession>
<dbReference type="SUPFAM" id="SSF57667">
    <property type="entry name" value="beta-beta-alpha zinc fingers"/>
    <property type="match status" value="2"/>
</dbReference>
<keyword evidence="5 11" id="KW-0863">Zinc-finger</keyword>
<keyword evidence="4" id="KW-0677">Repeat</keyword>
<evidence type="ECO:0000313" key="14">
    <source>
        <dbReference type="Proteomes" id="UP000694559"/>
    </source>
</evidence>
<dbReference type="FunFam" id="3.30.160.60:FF:000325">
    <property type="entry name" value="ZFP90 zinc finger protein"/>
    <property type="match status" value="1"/>
</dbReference>